<dbReference type="Proteomes" id="UP001457282">
    <property type="component" value="Unassembled WGS sequence"/>
</dbReference>
<comment type="caution">
    <text evidence="1">The sequence shown here is derived from an EMBL/GenBank/DDBJ whole genome shotgun (WGS) entry which is preliminary data.</text>
</comment>
<evidence type="ECO:0000313" key="2">
    <source>
        <dbReference type="Proteomes" id="UP001457282"/>
    </source>
</evidence>
<gene>
    <name evidence="1" type="ORF">M0R45_002044</name>
</gene>
<organism evidence="1 2">
    <name type="scientific">Rubus argutus</name>
    <name type="common">Southern blackberry</name>
    <dbReference type="NCBI Taxonomy" id="59490"/>
    <lineage>
        <taxon>Eukaryota</taxon>
        <taxon>Viridiplantae</taxon>
        <taxon>Streptophyta</taxon>
        <taxon>Embryophyta</taxon>
        <taxon>Tracheophyta</taxon>
        <taxon>Spermatophyta</taxon>
        <taxon>Magnoliopsida</taxon>
        <taxon>eudicotyledons</taxon>
        <taxon>Gunneridae</taxon>
        <taxon>Pentapetalae</taxon>
        <taxon>rosids</taxon>
        <taxon>fabids</taxon>
        <taxon>Rosales</taxon>
        <taxon>Rosaceae</taxon>
        <taxon>Rosoideae</taxon>
        <taxon>Rosoideae incertae sedis</taxon>
        <taxon>Rubus</taxon>
    </lineage>
</organism>
<accession>A0AAW1VIU6</accession>
<protein>
    <submittedName>
        <fullName evidence="1">Uncharacterized protein</fullName>
    </submittedName>
</protein>
<sequence>MAGLEADWVDAVIGGGEGERERERRRGQRWTHTGAMKHGGGGMAEMNGSIDPVSWVDGLGTGWINDGGPVAEGTGPFWIGLPADLSGRGDHGGGKVQAGRRCGLVILTASVLAEESTPAAASRLGGAGVLDGVCLIVFA</sequence>
<name>A0AAW1VIU6_RUBAR</name>
<evidence type="ECO:0000313" key="1">
    <source>
        <dbReference type="EMBL" id="KAK9901773.1"/>
    </source>
</evidence>
<dbReference type="EMBL" id="JBEDUW010000290">
    <property type="protein sequence ID" value="KAK9901773.1"/>
    <property type="molecule type" value="Genomic_DNA"/>
</dbReference>
<reference evidence="1 2" key="1">
    <citation type="journal article" date="2023" name="G3 (Bethesda)">
        <title>A chromosome-length genome assembly and annotation of blackberry (Rubus argutus, cv. 'Hillquist').</title>
        <authorList>
            <person name="Bruna T."/>
            <person name="Aryal R."/>
            <person name="Dudchenko O."/>
            <person name="Sargent D.J."/>
            <person name="Mead D."/>
            <person name="Buti M."/>
            <person name="Cavallini A."/>
            <person name="Hytonen T."/>
            <person name="Andres J."/>
            <person name="Pham M."/>
            <person name="Weisz D."/>
            <person name="Mascagni F."/>
            <person name="Usai G."/>
            <person name="Natali L."/>
            <person name="Bassil N."/>
            <person name="Fernandez G.E."/>
            <person name="Lomsadze A."/>
            <person name="Armour M."/>
            <person name="Olukolu B."/>
            <person name="Poorten T."/>
            <person name="Britton C."/>
            <person name="Davik J."/>
            <person name="Ashrafi H."/>
            <person name="Aiden E.L."/>
            <person name="Borodovsky M."/>
            <person name="Worthington M."/>
        </authorList>
    </citation>
    <scope>NUCLEOTIDE SEQUENCE [LARGE SCALE GENOMIC DNA]</scope>
    <source>
        <strain evidence="1">PI 553951</strain>
    </source>
</reference>
<proteinExistence type="predicted"/>
<dbReference type="AlphaFoldDB" id="A0AAW1VIU6"/>
<keyword evidence="2" id="KW-1185">Reference proteome</keyword>